<protein>
    <submittedName>
        <fullName evidence="1">Uncharacterized protein</fullName>
    </submittedName>
</protein>
<gene>
    <name evidence="1" type="ORF">QFC24_002649</name>
</gene>
<name>A0ACC2XR74_9TREE</name>
<comment type="caution">
    <text evidence="1">The sequence shown here is derived from an EMBL/GenBank/DDBJ whole genome shotgun (WGS) entry which is preliminary data.</text>
</comment>
<proteinExistence type="predicted"/>
<evidence type="ECO:0000313" key="2">
    <source>
        <dbReference type="Proteomes" id="UP001234202"/>
    </source>
</evidence>
<dbReference type="EMBL" id="JASBWV010000007">
    <property type="protein sequence ID" value="KAJ9125865.1"/>
    <property type="molecule type" value="Genomic_DNA"/>
</dbReference>
<reference evidence="1" key="1">
    <citation type="submission" date="2023-04" db="EMBL/GenBank/DDBJ databases">
        <title>Draft Genome sequencing of Naganishia species isolated from polar environments using Oxford Nanopore Technology.</title>
        <authorList>
            <person name="Leo P."/>
            <person name="Venkateswaran K."/>
        </authorList>
    </citation>
    <scope>NUCLEOTIDE SEQUENCE</scope>
    <source>
        <strain evidence="1">DBVPG 5303</strain>
    </source>
</reference>
<accession>A0ACC2XR74</accession>
<evidence type="ECO:0000313" key="1">
    <source>
        <dbReference type="EMBL" id="KAJ9125865.1"/>
    </source>
</evidence>
<sequence length="673" mass="74691">MRGQSFASPLQYAPSVGSGLPFELQSPPPFGGIMSPKMEQQPSHTLRPVSGFRSANVSEHRRSCSISSQGHRHEPYKHASRQSSISSLSGAVLGSDGNSSDWQWESGVDEGKLSTDTEALSSSPINAGLSICPADLQSINPGVFRNQNSFATFVAENSFPPKSGPCGNQEDSDSQSDQESDVGTSRIPHSRQNAPKLQAVPLSKIKREVSPASTRSERSAPNRRARDTKPSSYREESEVPDSPILVTAITSSGKKSHARKRPQDHIPRPRNAFILFRKHVVDSKLIPPEVEIRHQNISVVVAKMWAEADTGTKSRFQEQARLEKEQHMREYVTLVYSSANHTLNPSSSVSYPNYKYQPVYRRSQVVRRQIKADPVEEKKCALVANLLLDGKNGDELKKETKRAVERSNKQRAKVARSLAEARARSSHSRRHSRMRSDSQSVYGSESFPVLTDREQAIDDGYTNVTASTPVTQHAGESSGTPSTARAAPSVVSELRHQLATQDFMQSTSVSRMSQQRPAPQQQQYVGPSHTIGNGQMAADSYVYHGDSSMMFDPQDIFALNQQSGQSMQQAGSRQQQMQLMAPPSHYVLAMNSDAAALQFVQQNDLQHNNQQFNIPMPMQQQQQQHQMQPAPQSLPQQQDPMLWPPMSDEDLLGYADAFNMLNDYNGNPWPNMM</sequence>
<keyword evidence="2" id="KW-1185">Reference proteome</keyword>
<organism evidence="1 2">
    <name type="scientific">Naganishia onofrii</name>
    <dbReference type="NCBI Taxonomy" id="1851511"/>
    <lineage>
        <taxon>Eukaryota</taxon>
        <taxon>Fungi</taxon>
        <taxon>Dikarya</taxon>
        <taxon>Basidiomycota</taxon>
        <taxon>Agaricomycotina</taxon>
        <taxon>Tremellomycetes</taxon>
        <taxon>Filobasidiales</taxon>
        <taxon>Filobasidiaceae</taxon>
        <taxon>Naganishia</taxon>
    </lineage>
</organism>
<dbReference type="Proteomes" id="UP001234202">
    <property type="component" value="Unassembled WGS sequence"/>
</dbReference>